<evidence type="ECO:0000256" key="19">
    <source>
        <dbReference type="ARBA" id="ARBA00075231"/>
    </source>
</evidence>
<dbReference type="Ensembl" id="ENSEBUT00000000497.1">
    <property type="protein sequence ID" value="ENSEBUP00000000208.1"/>
    <property type="gene ID" value="ENSEBUG00000000428.1"/>
</dbReference>
<dbReference type="Gene3D" id="3.40.50.1820">
    <property type="entry name" value="alpha/beta hydrolase"/>
    <property type="match status" value="1"/>
</dbReference>
<evidence type="ECO:0000256" key="15">
    <source>
        <dbReference type="ARBA" id="ARBA00052693"/>
    </source>
</evidence>
<dbReference type="InterPro" id="IPR029058">
    <property type="entry name" value="AB_hydrolase_fold"/>
</dbReference>
<keyword evidence="11" id="KW-0865">Zymogen</keyword>
<evidence type="ECO:0000256" key="17">
    <source>
        <dbReference type="ARBA" id="ARBA00066778"/>
    </source>
</evidence>
<protein>
    <recommendedName>
        <fullName evidence="18">Dipeptidyl peptidase 2</fullName>
        <ecNumber evidence="17">3.4.14.2</ecNumber>
    </recommendedName>
    <alternativeName>
        <fullName evidence="21">Dipeptidyl aminopeptidase II</fullName>
    </alternativeName>
    <alternativeName>
        <fullName evidence="22">Dipeptidyl peptidase 7</fullName>
    </alternativeName>
    <alternativeName>
        <fullName evidence="20">Dipeptidyl peptidase II</fullName>
    </alternativeName>
    <alternativeName>
        <fullName evidence="19">Quiescent cell proline dipeptidase</fullName>
    </alternativeName>
</protein>
<dbReference type="FunFam" id="3.40.50.1820:FF:000484">
    <property type="entry name" value="Dipeptidyl peptidase 2"/>
    <property type="match status" value="1"/>
</dbReference>
<keyword evidence="10" id="KW-0720">Serine protease</keyword>
<dbReference type="AlphaFoldDB" id="A0A8C4MZL6"/>
<proteinExistence type="inferred from homology"/>
<evidence type="ECO:0000256" key="4">
    <source>
        <dbReference type="ARBA" id="ARBA00011079"/>
    </source>
</evidence>
<sequence length="487" mass="54631">MVVFAPRYVWLVMSVFFLHLCLDRCVQAVRLLEKEFEQKVDHFDFSSRAGRTYKQRYLMTDQFWRKGVGPIFLYTGNEGDVWSFANNTGLMFELAPSFGALVVFAEHRYYGTSLPFGTLSFERENVGLLSIEQTLADFATLLLHLQRDLGAEKCPVIAFGGSYGGMLSAYFRMKYPNLVAGALAASSPLYLVAGLGDEFQFFRDVTADFERYHHKCPNMVRAGFAAIKSLASKQQWVALSSKMRLCGDLNSSNDLPYLEGWIRNAFTVLAMMDYPYKTTFMSPMPANPVNVACDILLKSDDPLTGLRDAAGIMYNSSGTKNCYNIFEDFKPCADPTGCGVGWGSLAWDYQACTEINLLCSSNGKTDMFPVISFTSALREQYCQKQWGVTPRQDWLATQYWGTDLRAASNIIFSNGDLDPWANGGIRKNLSQSLVSIMISGGAHHLDLRSSNPKDPPSVIQARKQEELLIRGFIQEAVMSERSTFERD</sequence>
<evidence type="ECO:0000256" key="18">
    <source>
        <dbReference type="ARBA" id="ARBA00071692"/>
    </source>
</evidence>
<reference evidence="24" key="1">
    <citation type="submission" date="2025-08" db="UniProtKB">
        <authorList>
            <consortium name="Ensembl"/>
        </authorList>
    </citation>
    <scope>IDENTIFICATION</scope>
</reference>
<dbReference type="GeneTree" id="ENSGT00940000159838"/>
<evidence type="ECO:0000256" key="13">
    <source>
        <dbReference type="ARBA" id="ARBA00023228"/>
    </source>
</evidence>
<evidence type="ECO:0000256" key="6">
    <source>
        <dbReference type="ARBA" id="ARBA00022525"/>
    </source>
</evidence>
<dbReference type="GO" id="GO:0005764">
    <property type="term" value="C:lysosome"/>
    <property type="evidence" value="ECO:0007669"/>
    <property type="project" value="UniProtKB-SubCell"/>
</dbReference>
<feature type="chain" id="PRO_5034428902" description="Dipeptidyl peptidase 2" evidence="23">
    <location>
        <begin position="29"/>
        <end position="487"/>
    </location>
</feature>
<keyword evidence="14" id="KW-0968">Cytoplasmic vesicle</keyword>
<evidence type="ECO:0000256" key="8">
    <source>
        <dbReference type="ARBA" id="ARBA00022729"/>
    </source>
</evidence>
<keyword evidence="9" id="KW-0378">Hydrolase</keyword>
<dbReference type="GO" id="GO:0070008">
    <property type="term" value="F:serine-type exopeptidase activity"/>
    <property type="evidence" value="ECO:0007669"/>
    <property type="project" value="InterPro"/>
</dbReference>
<evidence type="ECO:0000256" key="2">
    <source>
        <dbReference type="ARBA" id="ARBA00004541"/>
    </source>
</evidence>
<evidence type="ECO:0000256" key="11">
    <source>
        <dbReference type="ARBA" id="ARBA00023145"/>
    </source>
</evidence>
<evidence type="ECO:0000256" key="23">
    <source>
        <dbReference type="SAM" id="SignalP"/>
    </source>
</evidence>
<keyword evidence="7" id="KW-0645">Protease</keyword>
<dbReference type="Gene3D" id="1.20.120.980">
    <property type="entry name" value="Serine carboxypeptidase S28, SKS domain"/>
    <property type="match status" value="1"/>
</dbReference>
<evidence type="ECO:0000313" key="24">
    <source>
        <dbReference type="Ensembl" id="ENSEBUP00000000208.1"/>
    </source>
</evidence>
<accession>A0A8C4MZL6</accession>
<comment type="function">
    <text evidence="16">Plays an important role in the degradation of some oligopeptides.</text>
</comment>
<evidence type="ECO:0000256" key="16">
    <source>
        <dbReference type="ARBA" id="ARBA00057675"/>
    </source>
</evidence>
<dbReference type="GO" id="GO:0005576">
    <property type="term" value="C:extracellular region"/>
    <property type="evidence" value="ECO:0007669"/>
    <property type="project" value="UniProtKB-SubCell"/>
</dbReference>
<feature type="signal peptide" evidence="23">
    <location>
        <begin position="1"/>
        <end position="28"/>
    </location>
</feature>
<keyword evidence="12" id="KW-0325">Glycoprotein</keyword>
<comment type="subcellular location">
    <subcellularLocation>
        <location evidence="2">Cytoplasmic vesicle</location>
    </subcellularLocation>
    <subcellularLocation>
        <location evidence="1">Lysosome</location>
    </subcellularLocation>
    <subcellularLocation>
        <location evidence="3">Secreted</location>
    </subcellularLocation>
</comment>
<evidence type="ECO:0000256" key="14">
    <source>
        <dbReference type="ARBA" id="ARBA00023329"/>
    </source>
</evidence>
<evidence type="ECO:0000256" key="9">
    <source>
        <dbReference type="ARBA" id="ARBA00022801"/>
    </source>
</evidence>
<evidence type="ECO:0000256" key="5">
    <source>
        <dbReference type="ARBA" id="ARBA00011738"/>
    </source>
</evidence>
<evidence type="ECO:0000256" key="20">
    <source>
        <dbReference type="ARBA" id="ARBA00077913"/>
    </source>
</evidence>
<dbReference type="GO" id="GO:0006508">
    <property type="term" value="P:proteolysis"/>
    <property type="evidence" value="ECO:0007669"/>
    <property type="project" value="UniProtKB-KW"/>
</dbReference>
<name>A0A8C4MZL6_EPTBU</name>
<organism evidence="24 25">
    <name type="scientific">Eptatretus burgeri</name>
    <name type="common">Inshore hagfish</name>
    <dbReference type="NCBI Taxonomy" id="7764"/>
    <lineage>
        <taxon>Eukaryota</taxon>
        <taxon>Metazoa</taxon>
        <taxon>Chordata</taxon>
        <taxon>Craniata</taxon>
        <taxon>Vertebrata</taxon>
        <taxon>Cyclostomata</taxon>
        <taxon>Myxini</taxon>
        <taxon>Myxiniformes</taxon>
        <taxon>Myxinidae</taxon>
        <taxon>Eptatretinae</taxon>
        <taxon>Eptatretus</taxon>
    </lineage>
</organism>
<evidence type="ECO:0000313" key="25">
    <source>
        <dbReference type="Proteomes" id="UP000694388"/>
    </source>
</evidence>
<dbReference type="OMA" id="ELYMPMS"/>
<dbReference type="PANTHER" id="PTHR11010">
    <property type="entry name" value="PROTEASE S28 PRO-X CARBOXYPEPTIDASE-RELATED"/>
    <property type="match status" value="1"/>
</dbReference>
<comment type="catalytic activity">
    <reaction evidence="15">
        <text>Release of an N-terminal dipeptide, Xaa-Yaa-|-, preferentially when Yaa is Ala or Pro. Substrates are oligopeptides, preferentially tripeptides.</text>
        <dbReference type="EC" id="3.4.14.2"/>
    </reaction>
</comment>
<dbReference type="PANTHER" id="PTHR11010:SF107">
    <property type="entry name" value="DIPEPTIDYL PEPTIDASE 2"/>
    <property type="match status" value="1"/>
</dbReference>
<comment type="similarity">
    <text evidence="4">Belongs to the peptidase S28 family.</text>
</comment>
<evidence type="ECO:0000256" key="1">
    <source>
        <dbReference type="ARBA" id="ARBA00004371"/>
    </source>
</evidence>
<dbReference type="InterPro" id="IPR042269">
    <property type="entry name" value="Ser_carbopepase_S28_SKS"/>
</dbReference>
<evidence type="ECO:0000256" key="22">
    <source>
        <dbReference type="ARBA" id="ARBA00081307"/>
    </source>
</evidence>
<evidence type="ECO:0000256" key="21">
    <source>
        <dbReference type="ARBA" id="ARBA00080970"/>
    </source>
</evidence>
<evidence type="ECO:0000256" key="3">
    <source>
        <dbReference type="ARBA" id="ARBA00004613"/>
    </source>
</evidence>
<dbReference type="GO" id="GO:0008239">
    <property type="term" value="F:dipeptidyl-peptidase activity"/>
    <property type="evidence" value="ECO:0007669"/>
    <property type="project" value="UniProtKB-EC"/>
</dbReference>
<dbReference type="InterPro" id="IPR008758">
    <property type="entry name" value="Peptidase_S28"/>
</dbReference>
<dbReference type="EC" id="3.4.14.2" evidence="17"/>
<keyword evidence="8 23" id="KW-0732">Signal</keyword>
<dbReference type="FunFam" id="1.20.120.980:FF:000001">
    <property type="entry name" value="Dipeptidyl peptidase 7"/>
    <property type="match status" value="1"/>
</dbReference>
<reference evidence="24" key="2">
    <citation type="submission" date="2025-09" db="UniProtKB">
        <authorList>
            <consortium name="Ensembl"/>
        </authorList>
    </citation>
    <scope>IDENTIFICATION</scope>
</reference>
<keyword evidence="13" id="KW-0458">Lysosome</keyword>
<evidence type="ECO:0000256" key="12">
    <source>
        <dbReference type="ARBA" id="ARBA00023180"/>
    </source>
</evidence>
<dbReference type="SUPFAM" id="SSF53474">
    <property type="entry name" value="alpha/beta-Hydrolases"/>
    <property type="match status" value="1"/>
</dbReference>
<dbReference type="GO" id="GO:0031410">
    <property type="term" value="C:cytoplasmic vesicle"/>
    <property type="evidence" value="ECO:0007669"/>
    <property type="project" value="UniProtKB-SubCell"/>
</dbReference>
<keyword evidence="6" id="KW-0964">Secreted</keyword>
<evidence type="ECO:0000256" key="7">
    <source>
        <dbReference type="ARBA" id="ARBA00022670"/>
    </source>
</evidence>
<comment type="subunit">
    <text evidence="5">Homodimer.</text>
</comment>
<keyword evidence="25" id="KW-1185">Reference proteome</keyword>
<evidence type="ECO:0000256" key="10">
    <source>
        <dbReference type="ARBA" id="ARBA00022825"/>
    </source>
</evidence>
<dbReference type="Proteomes" id="UP000694388">
    <property type="component" value="Unplaced"/>
</dbReference>
<dbReference type="Pfam" id="PF05577">
    <property type="entry name" value="Peptidase_S28"/>
    <property type="match status" value="1"/>
</dbReference>